<feature type="non-terminal residue" evidence="1">
    <location>
        <position position="1"/>
    </location>
</feature>
<comment type="caution">
    <text evidence="1">The sequence shown here is derived from an EMBL/GenBank/DDBJ whole genome shotgun (WGS) entry which is preliminary data.</text>
</comment>
<sequence>GTLLFLIFGTTRSATMFLPCCYYSQSHLYLHNHENGIDSNTMKSNVHTKVDICKECREEIAESELFKVKEDSVESSTMTRNRVDRDWLMSKSKKINSVMSVTNTDSVSNTRSIGKNIITIEGEDVNKNDKD</sequence>
<dbReference type="AlphaFoldDB" id="A0A9N9N3Y8"/>
<accession>A0A9N9N3Y8</accession>
<dbReference type="OrthoDB" id="2444059at2759"/>
<name>A0A9N9N3Y8_9GLOM</name>
<proteinExistence type="predicted"/>
<organism evidence="1 2">
    <name type="scientific">Acaulospora morrowiae</name>
    <dbReference type="NCBI Taxonomy" id="94023"/>
    <lineage>
        <taxon>Eukaryota</taxon>
        <taxon>Fungi</taxon>
        <taxon>Fungi incertae sedis</taxon>
        <taxon>Mucoromycota</taxon>
        <taxon>Glomeromycotina</taxon>
        <taxon>Glomeromycetes</taxon>
        <taxon>Diversisporales</taxon>
        <taxon>Acaulosporaceae</taxon>
        <taxon>Acaulospora</taxon>
    </lineage>
</organism>
<evidence type="ECO:0000313" key="2">
    <source>
        <dbReference type="Proteomes" id="UP000789342"/>
    </source>
</evidence>
<gene>
    <name evidence="1" type="ORF">AMORRO_LOCUS12036</name>
</gene>
<keyword evidence="2" id="KW-1185">Reference proteome</keyword>
<dbReference type="Proteomes" id="UP000789342">
    <property type="component" value="Unassembled WGS sequence"/>
</dbReference>
<protein>
    <submittedName>
        <fullName evidence="1">10337_t:CDS:1</fullName>
    </submittedName>
</protein>
<reference evidence="1" key="1">
    <citation type="submission" date="2021-06" db="EMBL/GenBank/DDBJ databases">
        <authorList>
            <person name="Kallberg Y."/>
            <person name="Tangrot J."/>
            <person name="Rosling A."/>
        </authorList>
    </citation>
    <scope>NUCLEOTIDE SEQUENCE</scope>
    <source>
        <strain evidence="1">CL551</strain>
    </source>
</reference>
<evidence type="ECO:0000313" key="1">
    <source>
        <dbReference type="EMBL" id="CAG8699430.1"/>
    </source>
</evidence>
<dbReference type="EMBL" id="CAJVPV010016728">
    <property type="protein sequence ID" value="CAG8699430.1"/>
    <property type="molecule type" value="Genomic_DNA"/>
</dbReference>